<gene>
    <name evidence="3" type="primary">choX</name>
    <name evidence="3" type="ORF">GL279_16985</name>
</gene>
<comment type="caution">
    <text evidence="3">The sequence shown here is derived from an EMBL/GenBank/DDBJ whole genome shotgun (WGS) entry which is preliminary data.</text>
</comment>
<feature type="signal peptide" evidence="1">
    <location>
        <begin position="1"/>
        <end position="24"/>
    </location>
</feature>
<dbReference type="Pfam" id="PF04069">
    <property type="entry name" value="OpuAC"/>
    <property type="match status" value="1"/>
</dbReference>
<protein>
    <submittedName>
        <fullName evidence="3">Choline ABC transporter substrate-binding protein</fullName>
    </submittedName>
</protein>
<dbReference type="InterPro" id="IPR017783">
    <property type="entry name" value="ABC_choline_sub-bd"/>
</dbReference>
<evidence type="ECO:0000256" key="1">
    <source>
        <dbReference type="SAM" id="SignalP"/>
    </source>
</evidence>
<dbReference type="NCBIfam" id="TIGR03414">
    <property type="entry name" value="ABC_choline_bnd"/>
    <property type="match status" value="1"/>
</dbReference>
<dbReference type="EMBL" id="WMIF01000033">
    <property type="protein sequence ID" value="MTH36293.1"/>
    <property type="molecule type" value="Genomic_DNA"/>
</dbReference>
<reference evidence="3 4" key="1">
    <citation type="submission" date="2019-11" db="EMBL/GenBank/DDBJ databases">
        <authorList>
            <person name="Dong K."/>
        </authorList>
    </citation>
    <scope>NUCLEOTIDE SEQUENCE [LARGE SCALE GENOMIC DNA]</scope>
    <source>
        <strain evidence="3 4">JCM 17370</strain>
    </source>
</reference>
<accession>A0A844H985</accession>
<proteinExistence type="predicted"/>
<dbReference type="GO" id="GO:0015871">
    <property type="term" value="P:choline transport"/>
    <property type="evidence" value="ECO:0007669"/>
    <property type="project" value="InterPro"/>
</dbReference>
<keyword evidence="1" id="KW-0732">Signal</keyword>
<dbReference type="InterPro" id="IPR007210">
    <property type="entry name" value="ABC_Gly_betaine_transp_sub-bd"/>
</dbReference>
<evidence type="ECO:0000313" key="4">
    <source>
        <dbReference type="Proteomes" id="UP000442533"/>
    </source>
</evidence>
<dbReference type="SUPFAM" id="SSF53850">
    <property type="entry name" value="Periplasmic binding protein-like II"/>
    <property type="match status" value="1"/>
</dbReference>
<dbReference type="OrthoDB" id="9787902at2"/>
<dbReference type="Gene3D" id="3.40.190.100">
    <property type="entry name" value="Glycine betaine-binding periplasmic protein, domain 2"/>
    <property type="match status" value="1"/>
</dbReference>
<name>A0A844H985_9RHOB</name>
<evidence type="ECO:0000259" key="2">
    <source>
        <dbReference type="Pfam" id="PF04069"/>
    </source>
</evidence>
<dbReference type="Gene3D" id="3.40.190.10">
    <property type="entry name" value="Periplasmic binding protein-like II"/>
    <property type="match status" value="1"/>
</dbReference>
<dbReference type="GO" id="GO:0042597">
    <property type="term" value="C:periplasmic space"/>
    <property type="evidence" value="ECO:0007669"/>
    <property type="project" value="InterPro"/>
</dbReference>
<dbReference type="GO" id="GO:0043190">
    <property type="term" value="C:ATP-binding cassette (ABC) transporter complex"/>
    <property type="evidence" value="ECO:0007669"/>
    <property type="project" value="InterPro"/>
</dbReference>
<dbReference type="AlphaFoldDB" id="A0A844H985"/>
<keyword evidence="4" id="KW-1185">Reference proteome</keyword>
<dbReference type="CDD" id="cd13640">
    <property type="entry name" value="PBP2_ChoX"/>
    <property type="match status" value="1"/>
</dbReference>
<dbReference type="Proteomes" id="UP000442533">
    <property type="component" value="Unassembled WGS sequence"/>
</dbReference>
<sequence>MTSTTPFRAILAASLMAIPAGGWADEAASCATIRLSDPSWTDITATNGTASVVLAALGYKPDVKMLSVPIGYQSMKNKEIDVFLGNWMPAQNAFIEDLKSADAIEVLNKNLTGAKFTLAVPSYMAEKGVRDFADLAGHADEFGKKIYGIEPGAPANQSIAKMISDGKFGLADWELVESGEQAMLAQVAREEKAGKGIVFLAWAPHPMNEQYKIEYLSGGDEYFGPDYGGAEVYTLARKGWPELCPNAARLFTQMTFDIGMENTLMGEILAGTDPQEAARGWLKANPEKLAPWLDGVTTLDGQPGEPAVKAALGIKG</sequence>
<evidence type="ECO:0000313" key="3">
    <source>
        <dbReference type="EMBL" id="MTH36293.1"/>
    </source>
</evidence>
<dbReference type="GO" id="GO:0033265">
    <property type="term" value="F:choline binding"/>
    <property type="evidence" value="ECO:0007669"/>
    <property type="project" value="InterPro"/>
</dbReference>
<organism evidence="3 4">
    <name type="scientific">Paracoccus limosus</name>
    <dbReference type="NCBI Taxonomy" id="913252"/>
    <lineage>
        <taxon>Bacteria</taxon>
        <taxon>Pseudomonadati</taxon>
        <taxon>Pseudomonadota</taxon>
        <taxon>Alphaproteobacteria</taxon>
        <taxon>Rhodobacterales</taxon>
        <taxon>Paracoccaceae</taxon>
        <taxon>Paracoccus</taxon>
    </lineage>
</organism>
<dbReference type="GO" id="GO:0022857">
    <property type="term" value="F:transmembrane transporter activity"/>
    <property type="evidence" value="ECO:0007669"/>
    <property type="project" value="InterPro"/>
</dbReference>
<feature type="chain" id="PRO_5032925193" evidence="1">
    <location>
        <begin position="25"/>
        <end position="316"/>
    </location>
</feature>
<feature type="domain" description="ABC-type glycine betaine transport system substrate-binding" evidence="2">
    <location>
        <begin position="31"/>
        <end position="283"/>
    </location>
</feature>
<dbReference type="RefSeq" id="WP_155065809.1">
    <property type="nucleotide sequence ID" value="NZ_WMIF01000033.1"/>
</dbReference>